<dbReference type="InterPro" id="IPR036291">
    <property type="entry name" value="NAD(P)-bd_dom_sf"/>
</dbReference>
<dbReference type="EMBL" id="JAIWYP010000009">
    <property type="protein sequence ID" value="KAH3772485.1"/>
    <property type="molecule type" value="Genomic_DNA"/>
</dbReference>
<dbReference type="PANTHER" id="PTHR43669">
    <property type="entry name" value="5-KETO-D-GLUCONATE 5-REDUCTASE"/>
    <property type="match status" value="1"/>
</dbReference>
<dbReference type="GO" id="GO:0016491">
    <property type="term" value="F:oxidoreductase activity"/>
    <property type="evidence" value="ECO:0007669"/>
    <property type="project" value="UniProtKB-KW"/>
</dbReference>
<dbReference type="OrthoDB" id="6047893at2759"/>
<dbReference type="CDD" id="cd05233">
    <property type="entry name" value="SDR_c"/>
    <property type="match status" value="1"/>
</dbReference>
<keyword evidence="4" id="KW-1185">Reference proteome</keyword>
<dbReference type="SUPFAM" id="SSF51735">
    <property type="entry name" value="NAD(P)-binding Rossmann-fold domains"/>
    <property type="match status" value="1"/>
</dbReference>
<comment type="similarity">
    <text evidence="1">Belongs to the short-chain dehydrogenases/reductases (SDR) family.</text>
</comment>
<evidence type="ECO:0000256" key="1">
    <source>
        <dbReference type="ARBA" id="ARBA00006484"/>
    </source>
</evidence>
<protein>
    <submittedName>
        <fullName evidence="3">Uncharacterized protein</fullName>
    </submittedName>
</protein>
<dbReference type="AlphaFoldDB" id="A0A9D4E5V6"/>
<evidence type="ECO:0000313" key="3">
    <source>
        <dbReference type="EMBL" id="KAH3772485.1"/>
    </source>
</evidence>
<reference evidence="3" key="1">
    <citation type="journal article" date="2019" name="bioRxiv">
        <title>The Genome of the Zebra Mussel, Dreissena polymorpha: A Resource for Invasive Species Research.</title>
        <authorList>
            <person name="McCartney M.A."/>
            <person name="Auch B."/>
            <person name="Kono T."/>
            <person name="Mallez S."/>
            <person name="Zhang Y."/>
            <person name="Obille A."/>
            <person name="Becker A."/>
            <person name="Abrahante J.E."/>
            <person name="Garbe J."/>
            <person name="Badalamenti J.P."/>
            <person name="Herman A."/>
            <person name="Mangelson H."/>
            <person name="Liachko I."/>
            <person name="Sullivan S."/>
            <person name="Sone E.D."/>
            <person name="Koren S."/>
            <person name="Silverstein K.A.T."/>
            <person name="Beckman K.B."/>
            <person name="Gohl D.M."/>
        </authorList>
    </citation>
    <scope>NUCLEOTIDE SEQUENCE</scope>
    <source>
        <strain evidence="3">Duluth1</strain>
        <tissue evidence="3">Whole animal</tissue>
    </source>
</reference>
<dbReference type="PANTHER" id="PTHR43669:SF3">
    <property type="entry name" value="ALCOHOL DEHYDROGENASE, PUTATIVE (AFU_ORTHOLOGUE AFUA_3G03445)-RELATED"/>
    <property type="match status" value="1"/>
</dbReference>
<evidence type="ECO:0000313" key="4">
    <source>
        <dbReference type="Proteomes" id="UP000828390"/>
    </source>
</evidence>
<dbReference type="InterPro" id="IPR002347">
    <property type="entry name" value="SDR_fam"/>
</dbReference>
<sequence>MALSGRTAFVGGGSGIVGSGIVRSFLQQGAKVAVSSRNLANLNDLKAKIEPELQKNLILIEANAATEAGAQKILQQLEGQGGVHHVVSSFGGWWAEGPLTSRTLAEFDAHIDERAKSHFIVAKTFLPVLAKHEGSSYMFITGMLGESCSMAAASMLAIAGSCVYGIAQAALAEFQGSKVTINEMRIGLMVQPKLTKDVPAPQIGHDSVGDLVISLAQSRNSGVVKIISRDDMKSRLGKNAAKYGF</sequence>
<gene>
    <name evidence="3" type="ORF">DPMN_173825</name>
</gene>
<accession>A0A9D4E5V6</accession>
<comment type="caution">
    <text evidence="3">The sequence shown here is derived from an EMBL/GenBank/DDBJ whole genome shotgun (WGS) entry which is preliminary data.</text>
</comment>
<dbReference type="Proteomes" id="UP000828390">
    <property type="component" value="Unassembled WGS sequence"/>
</dbReference>
<proteinExistence type="inferred from homology"/>
<dbReference type="Pfam" id="PF00106">
    <property type="entry name" value="adh_short"/>
    <property type="match status" value="1"/>
</dbReference>
<dbReference type="Gene3D" id="3.40.50.720">
    <property type="entry name" value="NAD(P)-binding Rossmann-like Domain"/>
    <property type="match status" value="1"/>
</dbReference>
<keyword evidence="2" id="KW-0560">Oxidoreductase</keyword>
<reference evidence="3" key="2">
    <citation type="submission" date="2020-11" db="EMBL/GenBank/DDBJ databases">
        <authorList>
            <person name="McCartney M.A."/>
            <person name="Auch B."/>
            <person name="Kono T."/>
            <person name="Mallez S."/>
            <person name="Becker A."/>
            <person name="Gohl D.M."/>
            <person name="Silverstein K.A.T."/>
            <person name="Koren S."/>
            <person name="Bechman K.B."/>
            <person name="Herman A."/>
            <person name="Abrahante J.E."/>
            <person name="Garbe J."/>
        </authorList>
    </citation>
    <scope>NUCLEOTIDE SEQUENCE</scope>
    <source>
        <strain evidence="3">Duluth1</strain>
        <tissue evidence="3">Whole animal</tissue>
    </source>
</reference>
<name>A0A9D4E5V6_DREPO</name>
<evidence type="ECO:0000256" key="2">
    <source>
        <dbReference type="ARBA" id="ARBA00023002"/>
    </source>
</evidence>
<organism evidence="3 4">
    <name type="scientific">Dreissena polymorpha</name>
    <name type="common">Zebra mussel</name>
    <name type="synonym">Mytilus polymorpha</name>
    <dbReference type="NCBI Taxonomy" id="45954"/>
    <lineage>
        <taxon>Eukaryota</taxon>
        <taxon>Metazoa</taxon>
        <taxon>Spiralia</taxon>
        <taxon>Lophotrochozoa</taxon>
        <taxon>Mollusca</taxon>
        <taxon>Bivalvia</taxon>
        <taxon>Autobranchia</taxon>
        <taxon>Heteroconchia</taxon>
        <taxon>Euheterodonta</taxon>
        <taxon>Imparidentia</taxon>
        <taxon>Neoheterodontei</taxon>
        <taxon>Myida</taxon>
        <taxon>Dreissenoidea</taxon>
        <taxon>Dreissenidae</taxon>
        <taxon>Dreissena</taxon>
    </lineage>
</organism>